<keyword evidence="3" id="KW-1185">Reference proteome</keyword>
<evidence type="ECO:0000256" key="1">
    <source>
        <dbReference type="SAM" id="SignalP"/>
    </source>
</evidence>
<gene>
    <name evidence="2" type="ORF">SAMN05421827_109181</name>
</gene>
<protein>
    <submittedName>
        <fullName evidence="2">Uncharacterized protein</fullName>
    </submittedName>
</protein>
<sequence>MRYLFVSSYKIMKKIIFVSMLAACGFSGYAQTYQPITSKNKTYLETLKGVSYTYKQGVVTLKNNGKYALGTVSVTASSKVDSTLFGIALFDDGVNKGETVKADVYFTNGLGKNEHEVPLKQVDQKNLVLSFDKATRAVK</sequence>
<accession>A0A1G7WBU5</accession>
<organism evidence="2 3">
    <name type="scientific">Pedobacter terrae</name>
    <dbReference type="NCBI Taxonomy" id="405671"/>
    <lineage>
        <taxon>Bacteria</taxon>
        <taxon>Pseudomonadati</taxon>
        <taxon>Bacteroidota</taxon>
        <taxon>Sphingobacteriia</taxon>
        <taxon>Sphingobacteriales</taxon>
        <taxon>Sphingobacteriaceae</taxon>
        <taxon>Pedobacter</taxon>
    </lineage>
</organism>
<feature type="chain" id="PRO_5011551837" evidence="1">
    <location>
        <begin position="31"/>
        <end position="139"/>
    </location>
</feature>
<reference evidence="3" key="1">
    <citation type="submission" date="2016-10" db="EMBL/GenBank/DDBJ databases">
        <authorList>
            <person name="Varghese N."/>
            <person name="Submissions S."/>
        </authorList>
    </citation>
    <scope>NUCLEOTIDE SEQUENCE [LARGE SCALE GENOMIC DNA]</scope>
    <source>
        <strain evidence="3">DSM 17933</strain>
    </source>
</reference>
<evidence type="ECO:0000313" key="2">
    <source>
        <dbReference type="EMBL" id="SDG69269.1"/>
    </source>
</evidence>
<keyword evidence="1" id="KW-0732">Signal</keyword>
<dbReference type="AlphaFoldDB" id="A0A1G7WBU5"/>
<name>A0A1G7WBU5_9SPHI</name>
<dbReference type="Proteomes" id="UP000199643">
    <property type="component" value="Unassembled WGS sequence"/>
</dbReference>
<feature type="signal peptide" evidence="1">
    <location>
        <begin position="1"/>
        <end position="30"/>
    </location>
</feature>
<proteinExistence type="predicted"/>
<dbReference type="EMBL" id="FNCH01000009">
    <property type="protein sequence ID" value="SDG69269.1"/>
    <property type="molecule type" value="Genomic_DNA"/>
</dbReference>
<evidence type="ECO:0000313" key="3">
    <source>
        <dbReference type="Proteomes" id="UP000199643"/>
    </source>
</evidence>